<dbReference type="Gene3D" id="2.60.120.10">
    <property type="entry name" value="Jelly Rolls"/>
    <property type="match status" value="1"/>
</dbReference>
<organism evidence="2">
    <name type="scientific">marine metagenome</name>
    <dbReference type="NCBI Taxonomy" id="408172"/>
    <lineage>
        <taxon>unclassified sequences</taxon>
        <taxon>metagenomes</taxon>
        <taxon>ecological metagenomes</taxon>
    </lineage>
</organism>
<gene>
    <name evidence="2" type="ORF">METZ01_LOCUS311777</name>
</gene>
<proteinExistence type="predicted"/>
<protein>
    <recommendedName>
        <fullName evidence="1">Cyclic nucleotide-binding domain-containing protein</fullName>
    </recommendedName>
</protein>
<dbReference type="AlphaFoldDB" id="A0A382NCH8"/>
<dbReference type="PROSITE" id="PS50042">
    <property type="entry name" value="CNMP_BINDING_3"/>
    <property type="match status" value="1"/>
</dbReference>
<evidence type="ECO:0000313" key="2">
    <source>
        <dbReference type="EMBL" id="SVC58923.1"/>
    </source>
</evidence>
<dbReference type="InterPro" id="IPR000595">
    <property type="entry name" value="cNMP-bd_dom"/>
</dbReference>
<dbReference type="InterPro" id="IPR014710">
    <property type="entry name" value="RmlC-like_jellyroll"/>
</dbReference>
<dbReference type="SUPFAM" id="SSF51206">
    <property type="entry name" value="cAMP-binding domain-like"/>
    <property type="match status" value="1"/>
</dbReference>
<name>A0A382NCH8_9ZZZZ</name>
<accession>A0A382NCH8</accession>
<feature type="domain" description="Cyclic nucleotide-binding" evidence="1">
    <location>
        <begin position="53"/>
        <end position="89"/>
    </location>
</feature>
<sequence length="188" mass="21059">MADTVTIQRPRRWDNPFDPEFGEQNVDRVMALEPFASMDESVFPPSAPLRDIVSHDMRFVRYGTGEIVIREGDYGTLAFLLISGDLSVVLPPGLPRDILGRAEVRHKGLFEALSQLWRIPNTQEARDPANFRESESSESRFLETDTARVIGGTGVRGVQLVFQLPNAEEVLRDFSPVAIKPGEMFGEI</sequence>
<feature type="non-terminal residue" evidence="2">
    <location>
        <position position="188"/>
    </location>
</feature>
<reference evidence="2" key="1">
    <citation type="submission" date="2018-05" db="EMBL/GenBank/DDBJ databases">
        <authorList>
            <person name="Lanie J.A."/>
            <person name="Ng W.-L."/>
            <person name="Kazmierczak K.M."/>
            <person name="Andrzejewski T.M."/>
            <person name="Davidsen T.M."/>
            <person name="Wayne K.J."/>
            <person name="Tettelin H."/>
            <person name="Glass J.I."/>
            <person name="Rusch D."/>
            <person name="Podicherti R."/>
            <person name="Tsui H.-C.T."/>
            <person name="Winkler M.E."/>
        </authorList>
    </citation>
    <scope>NUCLEOTIDE SEQUENCE</scope>
</reference>
<evidence type="ECO:0000259" key="1">
    <source>
        <dbReference type="PROSITE" id="PS50042"/>
    </source>
</evidence>
<dbReference type="EMBL" id="UINC01099558">
    <property type="protein sequence ID" value="SVC58923.1"/>
    <property type="molecule type" value="Genomic_DNA"/>
</dbReference>
<dbReference type="InterPro" id="IPR018490">
    <property type="entry name" value="cNMP-bd_dom_sf"/>
</dbReference>